<reference evidence="2" key="1">
    <citation type="journal article" date="2023" name="Insect Mol. Biol.">
        <title>Genome sequencing provides insights into the evolution of gene families encoding plant cell wall-degrading enzymes in longhorned beetles.</title>
        <authorList>
            <person name="Shin N.R."/>
            <person name="Okamura Y."/>
            <person name="Kirsch R."/>
            <person name="Pauchet Y."/>
        </authorList>
    </citation>
    <scope>NUCLEOTIDE SEQUENCE</scope>
    <source>
        <strain evidence="2">MMC_N1</strain>
    </source>
</reference>
<gene>
    <name evidence="2" type="ORF">NQ317_017243</name>
</gene>
<organism evidence="2 3">
    <name type="scientific">Molorchus minor</name>
    <dbReference type="NCBI Taxonomy" id="1323400"/>
    <lineage>
        <taxon>Eukaryota</taxon>
        <taxon>Metazoa</taxon>
        <taxon>Ecdysozoa</taxon>
        <taxon>Arthropoda</taxon>
        <taxon>Hexapoda</taxon>
        <taxon>Insecta</taxon>
        <taxon>Pterygota</taxon>
        <taxon>Neoptera</taxon>
        <taxon>Endopterygota</taxon>
        <taxon>Coleoptera</taxon>
        <taxon>Polyphaga</taxon>
        <taxon>Cucujiformia</taxon>
        <taxon>Chrysomeloidea</taxon>
        <taxon>Cerambycidae</taxon>
        <taxon>Lamiinae</taxon>
        <taxon>Monochamini</taxon>
        <taxon>Molorchus</taxon>
    </lineage>
</organism>
<protein>
    <submittedName>
        <fullName evidence="2">Uncharacterized protein</fullName>
    </submittedName>
</protein>
<dbReference type="Proteomes" id="UP001162164">
    <property type="component" value="Unassembled WGS sequence"/>
</dbReference>
<accession>A0ABQ9J0Z7</accession>
<evidence type="ECO:0000256" key="1">
    <source>
        <dbReference type="SAM" id="Coils"/>
    </source>
</evidence>
<feature type="coiled-coil region" evidence="1">
    <location>
        <begin position="144"/>
        <end position="217"/>
    </location>
</feature>
<keyword evidence="3" id="KW-1185">Reference proteome</keyword>
<comment type="caution">
    <text evidence="2">The sequence shown here is derived from an EMBL/GenBank/DDBJ whole genome shotgun (WGS) entry which is preliminary data.</text>
</comment>
<feature type="coiled-coil region" evidence="1">
    <location>
        <begin position="367"/>
        <end position="430"/>
    </location>
</feature>
<evidence type="ECO:0000313" key="3">
    <source>
        <dbReference type="Proteomes" id="UP001162164"/>
    </source>
</evidence>
<keyword evidence="1" id="KW-0175">Coiled coil</keyword>
<feature type="coiled-coil region" evidence="1">
    <location>
        <begin position="473"/>
        <end position="500"/>
    </location>
</feature>
<dbReference type="EMBL" id="JAPWTJ010001554">
    <property type="protein sequence ID" value="KAJ8970925.1"/>
    <property type="molecule type" value="Genomic_DNA"/>
</dbReference>
<proteinExistence type="predicted"/>
<name>A0ABQ9J0Z7_9CUCU</name>
<sequence>MEEHLSKLIHDVIGKYEKLSKEFEKLDQDYKLVVQENKKNQEELEGTLKFHKNVIDVTEKVLSENKVGKCLEVTHFLSEEKIDLSKSMDLCKKYFDQMLNERQWYLNKLREMSSNLETVQTQFKAALLEKTNISDQLKTISQEFDRISQEKVNMLDKMRSLENEHIKNLEESSNVITNLKLTNEQLENLIKEKTRNLEMVSQENRSISNTMEKLFQEKVQLITFLDTINNYFELLSQEKHDLFKLLEIDDDLPRLEQEKNEILENDVEIVNETEGSVLTTQENLEIDSHDVSKLYQKEYSEVCQEIENKIKTLIKCTPIRNACERLLEEKSKLLSDKFQDKIEFENLLKNHLEKANAANCVKIKEVCDTYEEKIEKINESYKKTIDEITFVYEEKLTKLDNEYKIMAQENKRLQIELEEALNSHKRVTLELEMVLQEKTKIGEYLNDITSEVGYIKGISINKLDLVTSLDLIMKHIESNTEECQKKNLELSKELDRIKSEHEIIYLERNSISEQFERLLGEKAEFSMQLHKVSQEKADILDKLQSLEKDHKSLVEIRSALLGKIE</sequence>
<evidence type="ECO:0000313" key="2">
    <source>
        <dbReference type="EMBL" id="KAJ8970925.1"/>
    </source>
</evidence>